<accession>A0A8J7Y425</accession>
<feature type="region of interest" description="Disordered" evidence="1">
    <location>
        <begin position="24"/>
        <end position="96"/>
    </location>
</feature>
<evidence type="ECO:0000256" key="1">
    <source>
        <dbReference type="SAM" id="MobiDB-lite"/>
    </source>
</evidence>
<sequence>MVPPTRRRVLHGAAGIAAALSGCGELLSGSDSSTRSQPTPTAGESGESSRGDFAGSESDPASLALRVDTDRPPVWFDDPDREDGGRPTPAEHGGYGYFRTHGLVDSADRAGRVSVADVPDPDRIPAFFEATDFDSETVYVESQLVEECFRLELCSVSWSPDEVRTDYGRVVRPYDDRCEDGEKVFAVRFIRIPAALDAEEVSGYGSSVGAGSCGNRRARAEFGSSEDDGDSETATADGSETPIEPPATPTGGEQ</sequence>
<feature type="region of interest" description="Disordered" evidence="1">
    <location>
        <begin position="203"/>
        <end position="254"/>
    </location>
</feature>
<evidence type="ECO:0008006" key="4">
    <source>
        <dbReference type="Google" id="ProtNLM"/>
    </source>
</evidence>
<dbReference type="OrthoDB" id="242771at2157"/>
<name>A0A8J7Y425_9EURY</name>
<comment type="caution">
    <text evidence="2">The sequence shown here is derived from an EMBL/GenBank/DDBJ whole genome shotgun (WGS) entry which is preliminary data.</text>
</comment>
<dbReference type="PROSITE" id="PS51257">
    <property type="entry name" value="PROKAR_LIPOPROTEIN"/>
    <property type="match status" value="1"/>
</dbReference>
<evidence type="ECO:0000313" key="2">
    <source>
        <dbReference type="EMBL" id="MBV0923632.1"/>
    </source>
</evidence>
<dbReference type="AlphaFoldDB" id="A0A8J7Y425"/>
<dbReference type="EMBL" id="JAHQXF010000001">
    <property type="protein sequence ID" value="MBV0923632.1"/>
    <property type="molecule type" value="Genomic_DNA"/>
</dbReference>
<organism evidence="2 3">
    <name type="scientific">Haloarcula limicola</name>
    <dbReference type="NCBI Taxonomy" id="1429915"/>
    <lineage>
        <taxon>Archaea</taxon>
        <taxon>Methanobacteriati</taxon>
        <taxon>Methanobacteriota</taxon>
        <taxon>Stenosarchaea group</taxon>
        <taxon>Halobacteria</taxon>
        <taxon>Halobacteriales</taxon>
        <taxon>Haloarculaceae</taxon>
        <taxon>Haloarcula</taxon>
    </lineage>
</organism>
<feature type="compositionally biased region" description="Polar residues" evidence="1">
    <location>
        <begin position="29"/>
        <end position="48"/>
    </location>
</feature>
<protein>
    <recommendedName>
        <fullName evidence="4">Lipoprotein</fullName>
    </recommendedName>
</protein>
<proteinExistence type="predicted"/>
<dbReference type="RefSeq" id="WP_162316751.1">
    <property type="nucleotide sequence ID" value="NZ_JAHQXF010000001.1"/>
</dbReference>
<evidence type="ECO:0000313" key="3">
    <source>
        <dbReference type="Proteomes" id="UP000766550"/>
    </source>
</evidence>
<reference evidence="2 3" key="1">
    <citation type="submission" date="2021-06" db="EMBL/GenBank/DDBJ databases">
        <title>New haloarchaea isolates fom saline soil.</title>
        <authorList>
            <person name="Duran-Viseras A."/>
            <person name="Sanchez-Porro C.S."/>
            <person name="Ventosa A."/>
        </authorList>
    </citation>
    <scope>NUCLEOTIDE SEQUENCE [LARGE SCALE GENOMIC DNA]</scope>
    <source>
        <strain evidence="2 3">JCM 183640</strain>
    </source>
</reference>
<keyword evidence="3" id="KW-1185">Reference proteome</keyword>
<dbReference type="Proteomes" id="UP000766550">
    <property type="component" value="Unassembled WGS sequence"/>
</dbReference>
<gene>
    <name evidence="2" type="ORF">KTS45_05400</name>
</gene>